<dbReference type="PANTHER" id="PTHR14226">
    <property type="entry name" value="NEUROPATHY TARGET ESTERASE/SWISS CHEESE D.MELANOGASTER"/>
    <property type="match status" value="1"/>
</dbReference>
<dbReference type="InterPro" id="IPR018490">
    <property type="entry name" value="cNMP-bd_dom_sf"/>
</dbReference>
<feature type="region of interest" description="Disordered" evidence="10">
    <location>
        <begin position="69"/>
        <end position="89"/>
    </location>
</feature>
<evidence type="ECO:0000256" key="1">
    <source>
        <dbReference type="ARBA" id="ARBA00004370"/>
    </source>
</evidence>
<keyword evidence="3 11" id="KW-0812">Transmembrane</keyword>
<dbReference type="InterPro" id="IPR016035">
    <property type="entry name" value="Acyl_Trfase/lysoPLipase"/>
</dbReference>
<dbReference type="CDD" id="cd00038">
    <property type="entry name" value="CAP_ED"/>
    <property type="match status" value="2"/>
</dbReference>
<feature type="short sequence motif" description="DGA/G" evidence="9">
    <location>
        <begin position="1154"/>
        <end position="1156"/>
    </location>
</feature>
<evidence type="ECO:0008006" key="16">
    <source>
        <dbReference type="Google" id="ProtNLM"/>
    </source>
</evidence>
<dbReference type="GO" id="GO:0016020">
    <property type="term" value="C:membrane"/>
    <property type="evidence" value="ECO:0007669"/>
    <property type="project" value="UniProtKB-SubCell"/>
</dbReference>
<reference evidence="14" key="1">
    <citation type="submission" date="2023-08" db="EMBL/GenBank/DDBJ databases">
        <authorList>
            <person name="Audoor S."/>
            <person name="Bilcke G."/>
        </authorList>
    </citation>
    <scope>NUCLEOTIDE SEQUENCE</scope>
</reference>
<evidence type="ECO:0000256" key="3">
    <source>
        <dbReference type="ARBA" id="ARBA00022692"/>
    </source>
</evidence>
<feature type="domain" description="Cyclic nucleotide-binding" evidence="12">
    <location>
        <begin position="625"/>
        <end position="734"/>
    </location>
</feature>
<keyword evidence="5 9" id="KW-0442">Lipid degradation</keyword>
<dbReference type="Pfam" id="PF01734">
    <property type="entry name" value="Patatin"/>
    <property type="match status" value="1"/>
</dbReference>
<evidence type="ECO:0000256" key="10">
    <source>
        <dbReference type="SAM" id="MobiDB-lite"/>
    </source>
</evidence>
<dbReference type="PROSITE" id="PS50042">
    <property type="entry name" value="CNMP_BINDING_3"/>
    <property type="match status" value="2"/>
</dbReference>
<evidence type="ECO:0000256" key="5">
    <source>
        <dbReference type="ARBA" id="ARBA00022963"/>
    </source>
</evidence>
<evidence type="ECO:0000313" key="15">
    <source>
        <dbReference type="Proteomes" id="UP001295423"/>
    </source>
</evidence>
<evidence type="ECO:0000256" key="6">
    <source>
        <dbReference type="ARBA" id="ARBA00022989"/>
    </source>
</evidence>
<accession>A0AAD2CIG9</accession>
<keyword evidence="4 9" id="KW-0378">Hydrolase</keyword>
<name>A0AAD2CIG9_9STRA</name>
<dbReference type="Gene3D" id="2.60.120.10">
    <property type="entry name" value="Jelly Rolls"/>
    <property type="match status" value="3"/>
</dbReference>
<comment type="subcellular location">
    <subcellularLocation>
        <location evidence="1">Membrane</location>
    </subcellularLocation>
</comment>
<dbReference type="InterPro" id="IPR014710">
    <property type="entry name" value="RmlC-like_jellyroll"/>
</dbReference>
<dbReference type="InterPro" id="IPR002641">
    <property type="entry name" value="PNPLA_dom"/>
</dbReference>
<dbReference type="EMBL" id="CAKOGP040000324">
    <property type="protein sequence ID" value="CAJ1934035.1"/>
    <property type="molecule type" value="Genomic_DNA"/>
</dbReference>
<feature type="active site" description="Nucleophile" evidence="9">
    <location>
        <position position="1035"/>
    </location>
</feature>
<gene>
    <name evidence="14" type="ORF">CYCCA115_LOCUS3567</name>
</gene>
<evidence type="ECO:0000256" key="11">
    <source>
        <dbReference type="SAM" id="Phobius"/>
    </source>
</evidence>
<evidence type="ECO:0000256" key="4">
    <source>
        <dbReference type="ARBA" id="ARBA00022801"/>
    </source>
</evidence>
<comment type="caution">
    <text evidence="9">Lacks conserved residue(s) required for the propagation of feature annotation.</text>
</comment>
<dbReference type="Pfam" id="PF00027">
    <property type="entry name" value="cNMP_binding"/>
    <property type="match status" value="1"/>
</dbReference>
<evidence type="ECO:0000256" key="9">
    <source>
        <dbReference type="PROSITE-ProRule" id="PRU01161"/>
    </source>
</evidence>
<keyword evidence="7 9" id="KW-0443">Lipid metabolism</keyword>
<evidence type="ECO:0000259" key="13">
    <source>
        <dbReference type="PROSITE" id="PS51635"/>
    </source>
</evidence>
<comment type="similarity">
    <text evidence="2">Belongs to the NTE family.</text>
</comment>
<evidence type="ECO:0000313" key="14">
    <source>
        <dbReference type="EMBL" id="CAJ1934035.1"/>
    </source>
</evidence>
<evidence type="ECO:0000256" key="8">
    <source>
        <dbReference type="ARBA" id="ARBA00023136"/>
    </source>
</evidence>
<feature type="region of interest" description="Disordered" evidence="10">
    <location>
        <begin position="1"/>
        <end position="32"/>
    </location>
</feature>
<dbReference type="InterPro" id="IPR000595">
    <property type="entry name" value="cNMP-bd_dom"/>
</dbReference>
<dbReference type="PANTHER" id="PTHR14226:SF29">
    <property type="entry name" value="NEUROPATHY TARGET ESTERASE SWS"/>
    <property type="match status" value="1"/>
</dbReference>
<evidence type="ECO:0000259" key="12">
    <source>
        <dbReference type="PROSITE" id="PS50042"/>
    </source>
</evidence>
<dbReference type="InterPro" id="IPR056556">
    <property type="entry name" value="NTE1_P-loop_dom"/>
</dbReference>
<dbReference type="InterPro" id="IPR050301">
    <property type="entry name" value="NTE"/>
</dbReference>
<feature type="short sequence motif" description="GXSXG" evidence="9">
    <location>
        <begin position="1033"/>
        <end position="1037"/>
    </location>
</feature>
<dbReference type="GO" id="GO:0004622">
    <property type="term" value="F:phosphatidylcholine lysophospholipase activity"/>
    <property type="evidence" value="ECO:0007669"/>
    <property type="project" value="InterPro"/>
</dbReference>
<evidence type="ECO:0000256" key="7">
    <source>
        <dbReference type="ARBA" id="ARBA00023098"/>
    </source>
</evidence>
<dbReference type="Proteomes" id="UP001295423">
    <property type="component" value="Unassembled WGS sequence"/>
</dbReference>
<organism evidence="14 15">
    <name type="scientific">Cylindrotheca closterium</name>
    <dbReference type="NCBI Taxonomy" id="2856"/>
    <lineage>
        <taxon>Eukaryota</taxon>
        <taxon>Sar</taxon>
        <taxon>Stramenopiles</taxon>
        <taxon>Ochrophyta</taxon>
        <taxon>Bacillariophyta</taxon>
        <taxon>Bacillariophyceae</taxon>
        <taxon>Bacillariophycidae</taxon>
        <taxon>Bacillariales</taxon>
        <taxon>Bacillariaceae</taxon>
        <taxon>Cylindrotheca</taxon>
    </lineage>
</organism>
<dbReference type="PROSITE" id="PS01237">
    <property type="entry name" value="UPF0028"/>
    <property type="match status" value="1"/>
</dbReference>
<keyword evidence="15" id="KW-1185">Reference proteome</keyword>
<protein>
    <recommendedName>
        <fullName evidence="16">Patatin</fullName>
    </recommendedName>
</protein>
<feature type="transmembrane region" description="Helical" evidence="11">
    <location>
        <begin position="102"/>
        <end position="124"/>
    </location>
</feature>
<dbReference type="Gene3D" id="3.40.1090.10">
    <property type="entry name" value="Cytosolic phospholipase A2 catalytic domain"/>
    <property type="match status" value="2"/>
</dbReference>
<sequence>MAWFVRASEDEGPTITTTTRASHSHKASLPPVQPLPKPSKLLQFLEDKPRVAQAVQRWVIDTDGYKGPIASPPVNADDPSNGAPPPPPIDTSNYASWHFRSLFVVEATLLNTSILFFFLFFWLINRNTHLRPTKGSTIVRKHQTAALEDDDSLLDSEESFDDICDNDKEDHHIEKKDEANKDVHKVPTRESITRLASPKFLRKEGKGRSSKRVSTMQRLVAYGIEQADDDDGWESATEAEDLDDEVDKLEWGNALKDLLRITRTLGYLNEKALTMCAKSATYETYQKGDEIFNADTFDGTQYGLVSGKVELIFHDFEMHDDFLESIDESNDEKMSYKNNSNEETEVRQPFKLILGPDKQITSSLALFWGMISNMKDDAARLNGDSPTKKRKCPLRMSLKVVSDDAKVIRITPDCLSRVLQEHPEDIFRISGTVLNRLQRITVQTLVKTLGLRGDLLSPARPIQQYEKDMVNGTEWKQFDQEMKKTGFCEGKELLHRAIQLFQVRLGINSEIDAKSRKLLSDNAELILFEGEKTLIEAASKHESCYLLLTGNMEIGIYNPTGRNRSTFHRHQLLYPGALLGEHECFTGEFSLTAVKSVVSTDSANCMLLRVPRSVYNKLIIRYPKALARALDSLLHQISSAVYLLQATSDWLTVTAATNVARRGTPCDSLYMVLNGRLRSRQKDSVDKNAPFEYGRGKMVGEIGLLANSSWQSDLYAIRHSEIAKVPIETLLSIVHKFPKAGLNFARAVALQVQEQSRRRASNHAAVAAGGGGIPRSITNSTTNLGGDAMPSYGLNLATIAVVPMDSTAINLNKFCSTLTKGFQKIAPSRLVTKESIRKDLGDKGIRYRNSALNELRMVRSLAEMEENHRLVIYQADPKYTWWTRLCIQQADCILLVVSSDRAPEGERIEQSLAWAFESMDVRIDLVVVGQDHKVEQDDSDDEDDEDFDLKDDEEMNVSDQLNNWSEKRKWISGHHLVRAPIGRHKLDFHRLCRRVTGRAVGLVLGSGGARGLAHLGVMRALKEAGVTIDLVGGTSQGAFVGALYARQPDDLVGVESECRKMAAEMSSMRSKLLDLTLPMTSIFSGYMFNRGIRKRLGNLRVQDLVLNFFCVSVDLQKQKEVVHRKGLLWKYVRASMSLTGYLPPVAEDGQLLVDGAYMNSVPVDVMKHQMGARVVIAIDTHGESERDHYMWGNSLNGWWVLWNSLNPFSETVRIPSMGDISILLQWVSSDQHRRNNRLLSDLYLVPPVGEYGTLEYEKMDIIVEKSYNYAKPIVDEWVKKNPWLISNGKLAPKATTFTSTVPTLVKNE</sequence>
<keyword evidence="6 11" id="KW-1133">Transmembrane helix</keyword>
<dbReference type="SUPFAM" id="SSF51206">
    <property type="entry name" value="cAMP-binding domain-like"/>
    <property type="match status" value="3"/>
</dbReference>
<feature type="domain" description="PNPLA" evidence="13">
    <location>
        <begin position="1002"/>
        <end position="1167"/>
    </location>
</feature>
<dbReference type="GO" id="GO:0016042">
    <property type="term" value="P:lipid catabolic process"/>
    <property type="evidence" value="ECO:0007669"/>
    <property type="project" value="UniProtKB-UniRule"/>
</dbReference>
<feature type="active site" description="Proton acceptor" evidence="9">
    <location>
        <position position="1154"/>
    </location>
</feature>
<dbReference type="PROSITE" id="PS51635">
    <property type="entry name" value="PNPLA"/>
    <property type="match status" value="1"/>
</dbReference>
<proteinExistence type="inferred from homology"/>
<comment type="caution">
    <text evidence="14">The sequence shown here is derived from an EMBL/GenBank/DDBJ whole genome shotgun (WGS) entry which is preliminary data.</text>
</comment>
<dbReference type="SUPFAM" id="SSF52151">
    <property type="entry name" value="FabD/lysophospholipase-like"/>
    <property type="match status" value="1"/>
</dbReference>
<dbReference type="Pfam" id="PF24179">
    <property type="entry name" value="NTE_Ploop"/>
    <property type="match status" value="1"/>
</dbReference>
<evidence type="ECO:0000256" key="2">
    <source>
        <dbReference type="ARBA" id="ARBA00006636"/>
    </source>
</evidence>
<dbReference type="InterPro" id="IPR001423">
    <property type="entry name" value="LysoPLipase_patatin_CS"/>
</dbReference>
<feature type="domain" description="Cyclic nucleotide-binding" evidence="12">
    <location>
        <begin position="507"/>
        <end position="619"/>
    </location>
</feature>
<keyword evidence="8 11" id="KW-0472">Membrane</keyword>
<dbReference type="GO" id="GO:0046470">
    <property type="term" value="P:phosphatidylcholine metabolic process"/>
    <property type="evidence" value="ECO:0007669"/>
    <property type="project" value="InterPro"/>
</dbReference>